<proteinExistence type="predicted"/>
<organism evidence="3 4">
    <name type="scientific">Cupriavidus pampae</name>
    <dbReference type="NCBI Taxonomy" id="659251"/>
    <lineage>
        <taxon>Bacteria</taxon>
        <taxon>Pseudomonadati</taxon>
        <taxon>Pseudomonadota</taxon>
        <taxon>Betaproteobacteria</taxon>
        <taxon>Burkholderiales</taxon>
        <taxon>Burkholderiaceae</taxon>
        <taxon>Cupriavidus</taxon>
    </lineage>
</organism>
<dbReference type="RefSeq" id="WP_223995865.1">
    <property type="nucleotide sequence ID" value="NZ_CAJZAG010000023.1"/>
</dbReference>
<dbReference type="Proteomes" id="UP000706525">
    <property type="component" value="Unassembled WGS sequence"/>
</dbReference>
<keyword evidence="2" id="KW-1133">Transmembrane helix</keyword>
<evidence type="ECO:0000313" key="4">
    <source>
        <dbReference type="Proteomes" id="UP000706525"/>
    </source>
</evidence>
<keyword evidence="2" id="KW-0812">Transmembrane</keyword>
<feature type="transmembrane region" description="Helical" evidence="2">
    <location>
        <begin position="156"/>
        <end position="173"/>
    </location>
</feature>
<dbReference type="EMBL" id="CAJZAG010000023">
    <property type="protein sequence ID" value="CAG9186986.1"/>
    <property type="molecule type" value="Genomic_DNA"/>
</dbReference>
<keyword evidence="4" id="KW-1185">Reference proteome</keyword>
<evidence type="ECO:0000256" key="1">
    <source>
        <dbReference type="SAM" id="MobiDB-lite"/>
    </source>
</evidence>
<feature type="region of interest" description="Disordered" evidence="1">
    <location>
        <begin position="1"/>
        <end position="31"/>
    </location>
</feature>
<gene>
    <name evidence="3" type="ORF">LMG32289_06724</name>
</gene>
<sequence length="583" mass="64422">MPQFPYLLSPAAPTYHPQPVSSPDTHDHLPVGDETQIDAEIETILHGERPDKARQASTSSFATFREKMATLETDIVSLPDGEFKADFQKAHSELKDSVQQLRTAIFMLKRSSHYSDLVSVLHKHADLQDQFKALAETAEQHADAQKPDVRRIVGKVLLGIVWAAGCVASAIFLGPMAPAGWAGVTAAAAVTASLLGFGPMLSAFKDFRTPSGAHSKFQKDEFVGFRNEVFNSLSALIKKTLTSDNLNAAIQESMQAGVSHGPTPLTEFIHLVSHFHMSDSQREKLMDDVKNSWSTEEKRVLADAISHSSLPRGAVKEMLGKLIPPIKSIAYNALASEAKAFEVPLTEKVTRTYLATLALRREISAAESNTNPQSNSDKGIKLPEFYPLTKKRAGDLSLPPEYHGLDSNEILAVSEANAVTRASAVDGELLRTSLNSRTTREGEGSEREVEIVSLEYNRVNRQAERYNWNPNDSIAHQSPDSEWDYSVPLRDDGFGLREGQLNYKRGRELDLERDTSTSVRHSTAKLEEQIGSGKSTIRKEDRQVHFAKEVDVRGGVEEGVEGDREKREGFVRANIWRQPSPSS</sequence>
<evidence type="ECO:0000313" key="3">
    <source>
        <dbReference type="EMBL" id="CAG9186986.1"/>
    </source>
</evidence>
<protein>
    <submittedName>
        <fullName evidence="3">Uncharacterized protein</fullName>
    </submittedName>
</protein>
<comment type="caution">
    <text evidence="3">The sequence shown here is derived from an EMBL/GenBank/DDBJ whole genome shotgun (WGS) entry which is preliminary data.</text>
</comment>
<evidence type="ECO:0000256" key="2">
    <source>
        <dbReference type="SAM" id="Phobius"/>
    </source>
</evidence>
<keyword evidence="2" id="KW-0472">Membrane</keyword>
<feature type="transmembrane region" description="Helical" evidence="2">
    <location>
        <begin position="179"/>
        <end position="198"/>
    </location>
</feature>
<reference evidence="3 4" key="1">
    <citation type="submission" date="2021-08" db="EMBL/GenBank/DDBJ databases">
        <authorList>
            <person name="Peeters C."/>
        </authorList>
    </citation>
    <scope>NUCLEOTIDE SEQUENCE [LARGE SCALE GENOMIC DNA]</scope>
    <source>
        <strain evidence="3 4">LMG 32289</strain>
    </source>
</reference>
<accession>A0ABN7ZSG5</accession>
<name>A0ABN7ZSG5_9BURK</name>